<sequence length="91" mass="10028">MLHIVKSAQALEDVRKAYSEADALILIEDAVYVANSQHRWHPLIKGLNASVLANDLKARGALNGVSPSIHIVDYEGFVDLTVEQESSLTWD</sequence>
<proteinExistence type="predicted"/>
<reference evidence="2" key="1">
    <citation type="journal article" date="2019" name="Int. J. Syst. Evol. Microbiol.">
        <title>The Global Catalogue of Microorganisms (GCM) 10K type strain sequencing project: providing services to taxonomists for standard genome sequencing and annotation.</title>
        <authorList>
            <consortium name="The Broad Institute Genomics Platform"/>
            <consortium name="The Broad Institute Genome Sequencing Center for Infectious Disease"/>
            <person name="Wu L."/>
            <person name="Ma J."/>
        </authorList>
    </citation>
    <scope>NUCLEOTIDE SEQUENCE [LARGE SCALE GENOMIC DNA]</scope>
    <source>
        <strain evidence="2">CECT 7398</strain>
    </source>
</reference>
<dbReference type="EMBL" id="JAUFQC010000001">
    <property type="protein sequence ID" value="MDN3608344.1"/>
    <property type="molecule type" value="Genomic_DNA"/>
</dbReference>
<protein>
    <submittedName>
        <fullName evidence="1">Sulfurtransferase complex subunit TusB</fullName>
    </submittedName>
</protein>
<accession>A0ABT8BPH6</accession>
<dbReference type="Proteomes" id="UP001238540">
    <property type="component" value="Unassembled WGS sequence"/>
</dbReference>
<dbReference type="Pfam" id="PF04077">
    <property type="entry name" value="DsrH"/>
    <property type="match status" value="1"/>
</dbReference>
<keyword evidence="2" id="KW-1185">Reference proteome</keyword>
<dbReference type="Gene3D" id="3.40.1260.10">
    <property type="entry name" value="DsrEFH-like"/>
    <property type="match status" value="1"/>
</dbReference>
<dbReference type="PANTHER" id="PTHR37526">
    <property type="entry name" value="PROTEIN TUSB"/>
    <property type="match status" value="1"/>
</dbReference>
<dbReference type="InterPro" id="IPR027396">
    <property type="entry name" value="DsrEFH-like"/>
</dbReference>
<evidence type="ECO:0000313" key="1">
    <source>
        <dbReference type="EMBL" id="MDN3608344.1"/>
    </source>
</evidence>
<name>A0ABT8BPH6_9VIBR</name>
<dbReference type="PANTHER" id="PTHR37526:SF1">
    <property type="entry name" value="PROTEIN TUSB"/>
    <property type="match status" value="1"/>
</dbReference>
<dbReference type="InterPro" id="IPR007215">
    <property type="entry name" value="Sulphur_relay_TusB/DsrH"/>
</dbReference>
<organism evidence="1 2">
    <name type="scientific">Vibrio ostreicida</name>
    <dbReference type="NCBI Taxonomy" id="526588"/>
    <lineage>
        <taxon>Bacteria</taxon>
        <taxon>Pseudomonadati</taxon>
        <taxon>Pseudomonadota</taxon>
        <taxon>Gammaproteobacteria</taxon>
        <taxon>Vibrionales</taxon>
        <taxon>Vibrionaceae</taxon>
        <taxon>Vibrio</taxon>
    </lineage>
</organism>
<dbReference type="NCBIfam" id="TIGR03011">
    <property type="entry name" value="sulf_tusB_dsrH"/>
    <property type="match status" value="1"/>
</dbReference>
<evidence type="ECO:0000313" key="2">
    <source>
        <dbReference type="Proteomes" id="UP001238540"/>
    </source>
</evidence>
<dbReference type="RefSeq" id="WP_076590633.1">
    <property type="nucleotide sequence ID" value="NZ_JABEYA020000023.1"/>
</dbReference>
<gene>
    <name evidence="1" type="primary">tusB</name>
    <name evidence="1" type="ORF">QWZ16_00895</name>
</gene>
<comment type="caution">
    <text evidence="1">The sequence shown here is derived from an EMBL/GenBank/DDBJ whole genome shotgun (WGS) entry which is preliminary data.</text>
</comment>
<dbReference type="SUPFAM" id="SSF75169">
    <property type="entry name" value="DsrEFH-like"/>
    <property type="match status" value="1"/>
</dbReference>